<dbReference type="InterPro" id="IPR020846">
    <property type="entry name" value="MFS_dom"/>
</dbReference>
<evidence type="ECO:0000259" key="6">
    <source>
        <dbReference type="PROSITE" id="PS50850"/>
    </source>
</evidence>
<dbReference type="Pfam" id="PF00083">
    <property type="entry name" value="Sugar_tr"/>
    <property type="match status" value="1"/>
</dbReference>
<protein>
    <submittedName>
        <fullName evidence="7">MFS general substrate transporter</fullName>
    </submittedName>
</protein>
<gene>
    <name evidence="7" type="ORF">EXIGLDRAFT_779132</name>
</gene>
<dbReference type="STRING" id="1314781.A0A165C790"/>
<dbReference type="PROSITE" id="PS50850">
    <property type="entry name" value="MFS"/>
    <property type="match status" value="1"/>
</dbReference>
<dbReference type="GO" id="GO:0005886">
    <property type="term" value="C:plasma membrane"/>
    <property type="evidence" value="ECO:0007669"/>
    <property type="project" value="TreeGrafter"/>
</dbReference>
<feature type="transmembrane region" description="Helical" evidence="5">
    <location>
        <begin position="21"/>
        <end position="44"/>
    </location>
</feature>
<feature type="transmembrane region" description="Helical" evidence="5">
    <location>
        <begin position="75"/>
        <end position="93"/>
    </location>
</feature>
<evidence type="ECO:0000256" key="4">
    <source>
        <dbReference type="ARBA" id="ARBA00023136"/>
    </source>
</evidence>
<keyword evidence="2 5" id="KW-0812">Transmembrane</keyword>
<dbReference type="GO" id="GO:0035879">
    <property type="term" value="P:plasma membrane lactate transport"/>
    <property type="evidence" value="ECO:0007669"/>
    <property type="project" value="TreeGrafter"/>
</dbReference>
<sequence length="162" mass="18511">MAPAFLRSFLPKRERSQHDRTFWEAVKTITWTQWALFFVGWLAWTCDAVDFFSVSLSVSLLEEQFGKDTSDITESITLTLLFRSLGAVIFGLISDRYGRKWPLVWNLLLCAILELGSGFVNTFAQFLAVRVPMWCDCLATGLLTRFMLPNRSARCSALPWSV</sequence>
<dbReference type="GO" id="GO:0015355">
    <property type="term" value="F:secondary active monocarboxylate transmembrane transporter activity"/>
    <property type="evidence" value="ECO:0007669"/>
    <property type="project" value="TreeGrafter"/>
</dbReference>
<reference evidence="7 8" key="1">
    <citation type="journal article" date="2016" name="Mol. Biol. Evol.">
        <title>Comparative Genomics of Early-Diverging Mushroom-Forming Fungi Provides Insights into the Origins of Lignocellulose Decay Capabilities.</title>
        <authorList>
            <person name="Nagy L.G."/>
            <person name="Riley R."/>
            <person name="Tritt A."/>
            <person name="Adam C."/>
            <person name="Daum C."/>
            <person name="Floudas D."/>
            <person name="Sun H."/>
            <person name="Yadav J.S."/>
            <person name="Pangilinan J."/>
            <person name="Larsson K.H."/>
            <person name="Matsuura K."/>
            <person name="Barry K."/>
            <person name="Labutti K."/>
            <person name="Kuo R."/>
            <person name="Ohm R.A."/>
            <person name="Bhattacharya S.S."/>
            <person name="Shirouzu T."/>
            <person name="Yoshinaga Y."/>
            <person name="Martin F.M."/>
            <person name="Grigoriev I.V."/>
            <person name="Hibbett D.S."/>
        </authorList>
    </citation>
    <scope>NUCLEOTIDE SEQUENCE [LARGE SCALE GENOMIC DNA]</scope>
    <source>
        <strain evidence="7 8">HHB12029</strain>
    </source>
</reference>
<keyword evidence="4 5" id="KW-0472">Membrane</keyword>
<comment type="subcellular location">
    <subcellularLocation>
        <location evidence="1">Membrane</location>
        <topology evidence="1">Multi-pass membrane protein</topology>
    </subcellularLocation>
</comment>
<dbReference type="PANTHER" id="PTHR23508:SF10">
    <property type="entry name" value="CARBOXYLIC ACID TRANSPORTER PROTEIN HOMOLOG"/>
    <property type="match status" value="1"/>
</dbReference>
<dbReference type="EMBL" id="KV426355">
    <property type="protein sequence ID" value="KZV81946.1"/>
    <property type="molecule type" value="Genomic_DNA"/>
</dbReference>
<evidence type="ECO:0000256" key="2">
    <source>
        <dbReference type="ARBA" id="ARBA00022692"/>
    </source>
</evidence>
<dbReference type="PANTHER" id="PTHR23508">
    <property type="entry name" value="CARBOXYLIC ACID TRANSPORTER PROTEIN HOMOLOG"/>
    <property type="match status" value="1"/>
</dbReference>
<feature type="domain" description="Major facilitator superfamily (MFS) profile" evidence="6">
    <location>
        <begin position="36"/>
        <end position="162"/>
    </location>
</feature>
<evidence type="ECO:0000313" key="7">
    <source>
        <dbReference type="EMBL" id="KZV81946.1"/>
    </source>
</evidence>
<organism evidence="7 8">
    <name type="scientific">Exidia glandulosa HHB12029</name>
    <dbReference type="NCBI Taxonomy" id="1314781"/>
    <lineage>
        <taxon>Eukaryota</taxon>
        <taxon>Fungi</taxon>
        <taxon>Dikarya</taxon>
        <taxon>Basidiomycota</taxon>
        <taxon>Agaricomycotina</taxon>
        <taxon>Agaricomycetes</taxon>
        <taxon>Auriculariales</taxon>
        <taxon>Exidiaceae</taxon>
        <taxon>Exidia</taxon>
    </lineage>
</organism>
<proteinExistence type="predicted"/>
<dbReference type="Gene3D" id="1.20.1250.20">
    <property type="entry name" value="MFS general substrate transporter like domains"/>
    <property type="match status" value="1"/>
</dbReference>
<evidence type="ECO:0000256" key="1">
    <source>
        <dbReference type="ARBA" id="ARBA00004141"/>
    </source>
</evidence>
<dbReference type="AlphaFoldDB" id="A0A165C790"/>
<evidence type="ECO:0000256" key="3">
    <source>
        <dbReference type="ARBA" id="ARBA00022989"/>
    </source>
</evidence>
<accession>A0A165C790</accession>
<feature type="transmembrane region" description="Helical" evidence="5">
    <location>
        <begin position="105"/>
        <end position="125"/>
    </location>
</feature>
<dbReference type="InterPro" id="IPR036259">
    <property type="entry name" value="MFS_trans_sf"/>
</dbReference>
<dbReference type="InterPro" id="IPR005828">
    <property type="entry name" value="MFS_sugar_transport-like"/>
</dbReference>
<name>A0A165C790_EXIGL</name>
<dbReference type="OrthoDB" id="5296287at2759"/>
<keyword evidence="3 5" id="KW-1133">Transmembrane helix</keyword>
<dbReference type="InParanoid" id="A0A165C790"/>
<evidence type="ECO:0000313" key="8">
    <source>
        <dbReference type="Proteomes" id="UP000077266"/>
    </source>
</evidence>
<keyword evidence="8" id="KW-1185">Reference proteome</keyword>
<dbReference type="Proteomes" id="UP000077266">
    <property type="component" value="Unassembled WGS sequence"/>
</dbReference>
<dbReference type="SUPFAM" id="SSF103473">
    <property type="entry name" value="MFS general substrate transporter"/>
    <property type="match status" value="1"/>
</dbReference>
<evidence type="ECO:0000256" key="5">
    <source>
        <dbReference type="SAM" id="Phobius"/>
    </source>
</evidence>